<keyword evidence="3 6" id="KW-1015">Disulfide bond</keyword>
<keyword evidence="5 6" id="KW-0676">Redox-active center</keyword>
<dbReference type="PANTHER" id="PTHR30111:SF1">
    <property type="entry name" value="33 KDA CHAPERONIN"/>
    <property type="match status" value="1"/>
</dbReference>
<evidence type="ECO:0000256" key="3">
    <source>
        <dbReference type="ARBA" id="ARBA00023157"/>
    </source>
</evidence>
<evidence type="ECO:0000313" key="8">
    <source>
        <dbReference type="Proteomes" id="UP001644719"/>
    </source>
</evidence>
<dbReference type="SUPFAM" id="SSF118352">
    <property type="entry name" value="HSP33 redox switch-like"/>
    <property type="match status" value="1"/>
</dbReference>
<dbReference type="Gene3D" id="3.90.1280.10">
    <property type="entry name" value="HSP33 redox switch-like"/>
    <property type="match status" value="1"/>
</dbReference>
<evidence type="ECO:0000256" key="4">
    <source>
        <dbReference type="ARBA" id="ARBA00023186"/>
    </source>
</evidence>
<dbReference type="InterPro" id="IPR016154">
    <property type="entry name" value="Heat_shock_Hsp33_C"/>
</dbReference>
<keyword evidence="2 6" id="KW-0862">Zinc</keyword>
<dbReference type="Pfam" id="PF01430">
    <property type="entry name" value="HSP33"/>
    <property type="match status" value="1"/>
</dbReference>
<dbReference type="EMBL" id="JAAITS010000014">
    <property type="protein sequence ID" value="NSG85100.1"/>
    <property type="molecule type" value="Genomic_DNA"/>
</dbReference>
<dbReference type="InterPro" id="IPR016153">
    <property type="entry name" value="Heat_shock_Hsp33_N"/>
</dbReference>
<feature type="disulfide bond" description="Redox-active" evidence="6">
    <location>
        <begin position="237"/>
        <end position="239"/>
    </location>
</feature>
<proteinExistence type="inferred from homology"/>
<dbReference type="Proteomes" id="UP001644719">
    <property type="component" value="Unassembled WGS sequence"/>
</dbReference>
<dbReference type="PIRSF" id="PIRSF005261">
    <property type="entry name" value="Heat_shock_Hsp33"/>
    <property type="match status" value="1"/>
</dbReference>
<comment type="similarity">
    <text evidence="6">Belongs to the HSP33 family.</text>
</comment>
<reference evidence="7 8" key="1">
    <citation type="journal article" date="2020" name="Cell Host Microbe">
        <title>Functional and Genomic Variation between Human-Derived Isolates of Lachnospiraceae Reveals Inter- and Intra-Species Diversity.</title>
        <authorList>
            <person name="Sorbara M.T."/>
            <person name="Littmann E.R."/>
            <person name="Fontana E."/>
            <person name="Moody T.U."/>
            <person name="Kohout C.E."/>
            <person name="Gjonbalaj M."/>
            <person name="Eaton V."/>
            <person name="Seok R."/>
            <person name="Leiner I.M."/>
            <person name="Pamer E.G."/>
        </authorList>
    </citation>
    <scope>NUCLEOTIDE SEQUENCE [LARGE SCALE GENOMIC DNA]</scope>
    <source>
        <strain evidence="7 8">MSK.17.74</strain>
    </source>
</reference>
<evidence type="ECO:0000256" key="5">
    <source>
        <dbReference type="ARBA" id="ARBA00023284"/>
    </source>
</evidence>
<dbReference type="SUPFAM" id="SSF64397">
    <property type="entry name" value="Hsp33 domain"/>
    <property type="match status" value="1"/>
</dbReference>
<dbReference type="HAMAP" id="MF_00117">
    <property type="entry name" value="HslO"/>
    <property type="match status" value="1"/>
</dbReference>
<keyword evidence="1 6" id="KW-0963">Cytoplasm</keyword>
<dbReference type="CDD" id="cd00498">
    <property type="entry name" value="Hsp33"/>
    <property type="match status" value="1"/>
</dbReference>
<evidence type="ECO:0000256" key="2">
    <source>
        <dbReference type="ARBA" id="ARBA00022833"/>
    </source>
</evidence>
<dbReference type="PANTHER" id="PTHR30111">
    <property type="entry name" value="33 KDA CHAPERONIN"/>
    <property type="match status" value="1"/>
</dbReference>
<evidence type="ECO:0000256" key="6">
    <source>
        <dbReference type="HAMAP-Rule" id="MF_00117"/>
    </source>
</evidence>
<organism evidence="7 8">
    <name type="scientific">Blautia faecis</name>
    <dbReference type="NCBI Taxonomy" id="871665"/>
    <lineage>
        <taxon>Bacteria</taxon>
        <taxon>Bacillati</taxon>
        <taxon>Bacillota</taxon>
        <taxon>Clostridia</taxon>
        <taxon>Lachnospirales</taxon>
        <taxon>Lachnospiraceae</taxon>
        <taxon>Blautia</taxon>
    </lineage>
</organism>
<comment type="subcellular location">
    <subcellularLocation>
        <location evidence="6">Cytoplasm</location>
    </subcellularLocation>
</comment>
<evidence type="ECO:0000256" key="1">
    <source>
        <dbReference type="ARBA" id="ARBA00022490"/>
    </source>
</evidence>
<name>A0ABX2H4H9_9FIRM</name>
<dbReference type="InterPro" id="IPR000397">
    <property type="entry name" value="Heat_shock_Hsp33"/>
</dbReference>
<gene>
    <name evidence="6 7" type="primary">hslO</name>
    <name evidence="7" type="ORF">G5B17_06555</name>
</gene>
<accession>A0ABX2H4H9</accession>
<dbReference type="NCBIfam" id="NF001033">
    <property type="entry name" value="PRK00114.1"/>
    <property type="match status" value="1"/>
</dbReference>
<evidence type="ECO:0000313" key="7">
    <source>
        <dbReference type="EMBL" id="NSG85100.1"/>
    </source>
</evidence>
<comment type="caution">
    <text evidence="7">The sequence shown here is derived from an EMBL/GenBank/DDBJ whole genome shotgun (WGS) entry which is preliminary data.</text>
</comment>
<feature type="disulfide bond" description="Redox-active" evidence="6">
    <location>
        <begin position="270"/>
        <end position="273"/>
    </location>
</feature>
<comment type="PTM">
    <text evidence="6">Under oxidizing conditions two disulfide bonds are formed involving the reactive cysteines. Under reducing conditions zinc is bound to the reactive cysteines and the protein is inactive.</text>
</comment>
<keyword evidence="8" id="KW-1185">Reference proteome</keyword>
<dbReference type="Gene3D" id="3.55.30.10">
    <property type="entry name" value="Hsp33 domain"/>
    <property type="match status" value="1"/>
</dbReference>
<protein>
    <recommendedName>
        <fullName evidence="6">33 kDa chaperonin</fullName>
    </recommendedName>
    <alternativeName>
        <fullName evidence="6">Heat shock protein 33 homolog</fullName>
        <shortName evidence="6">HSP33</shortName>
    </alternativeName>
</protein>
<dbReference type="RefSeq" id="WP_173769579.1">
    <property type="nucleotide sequence ID" value="NZ_JAAITS010000014.1"/>
</dbReference>
<sequence>MNDYIIRATAANDQIRAFAAVTTEMVETAREHHNTSPVATAALGRLLTAGAMMGSMMKGEKDVLTLQIKAGGPLQGITVTADSQGNIKGYVGNPDVCIPANSKGKLDVAGAVGPGFLTVIKDMVLKEPYSGQVMLQTCEIAEDLTYYFATSEQVPSAVGLGVLMNKNNTVRQAGGFIVQLMPFAEEEVISRLEQNVQKINSVTNLLEEGHTPESLLEKVLEGFDMQINEKMDTRFHCNCSKERVAKALISIGRKELNEMIQEGKPIEMNCHFCNTNYNFTVEELKEILRRCK</sequence>
<comment type="function">
    <text evidence="6">Redox regulated molecular chaperone. Protects both thermally unfolding and oxidatively damaged proteins from irreversible aggregation. Plays an important role in the bacterial defense system toward oxidative stress.</text>
</comment>
<keyword evidence="4 6" id="KW-0143">Chaperone</keyword>